<dbReference type="Pfam" id="PF02836">
    <property type="entry name" value="Glyco_hydro_2_C"/>
    <property type="match status" value="1"/>
</dbReference>
<dbReference type="InterPro" id="IPR013783">
    <property type="entry name" value="Ig-like_fold"/>
</dbReference>
<feature type="domain" description="Glycoside hydrolase family 2 immunoglobulin-like beta-sandwich" evidence="4">
    <location>
        <begin position="206"/>
        <end position="309"/>
    </location>
</feature>
<dbReference type="SUPFAM" id="SSF51445">
    <property type="entry name" value="(Trans)glycosidases"/>
    <property type="match status" value="1"/>
</dbReference>
<dbReference type="InterPro" id="IPR006103">
    <property type="entry name" value="Glyco_hydro_2_cat"/>
</dbReference>
<evidence type="ECO:0000256" key="2">
    <source>
        <dbReference type="ARBA" id="ARBA00022801"/>
    </source>
</evidence>
<dbReference type="PRINTS" id="PR00132">
    <property type="entry name" value="GLHYDRLASE2"/>
</dbReference>
<feature type="domain" description="Glycoside hydrolase family 2 catalytic" evidence="5">
    <location>
        <begin position="316"/>
        <end position="501"/>
    </location>
</feature>
<dbReference type="PANTHER" id="PTHR42732">
    <property type="entry name" value="BETA-GALACTOSIDASE"/>
    <property type="match status" value="1"/>
</dbReference>
<organism evidence="9 10">
    <name type="scientific">Maribacter flavus</name>
    <dbReference type="NCBI Taxonomy" id="1658664"/>
    <lineage>
        <taxon>Bacteria</taxon>
        <taxon>Pseudomonadati</taxon>
        <taxon>Bacteroidota</taxon>
        <taxon>Flavobacteriia</taxon>
        <taxon>Flavobacteriales</taxon>
        <taxon>Flavobacteriaceae</taxon>
        <taxon>Maribacter</taxon>
    </lineage>
</organism>
<dbReference type="Pfam" id="PF16355">
    <property type="entry name" value="DUF4982"/>
    <property type="match status" value="1"/>
</dbReference>
<dbReference type="SUPFAM" id="SSF49303">
    <property type="entry name" value="beta-Galactosidase/glucuronidase domain"/>
    <property type="match status" value="1"/>
</dbReference>
<dbReference type="Proteomes" id="UP000323188">
    <property type="component" value="Unassembled WGS sequence"/>
</dbReference>
<evidence type="ECO:0000259" key="8">
    <source>
        <dbReference type="Pfam" id="PF18565"/>
    </source>
</evidence>
<evidence type="ECO:0000313" key="9">
    <source>
        <dbReference type="EMBL" id="KAA2215770.1"/>
    </source>
</evidence>
<evidence type="ECO:0000313" key="10">
    <source>
        <dbReference type="Proteomes" id="UP000323188"/>
    </source>
</evidence>
<dbReference type="InterPro" id="IPR006104">
    <property type="entry name" value="Glyco_hydro_2_N"/>
</dbReference>
<evidence type="ECO:0000256" key="1">
    <source>
        <dbReference type="ARBA" id="ARBA00007401"/>
    </source>
</evidence>
<dbReference type="InterPro" id="IPR051913">
    <property type="entry name" value="GH2_Domain-Containing"/>
</dbReference>
<comment type="caution">
    <text evidence="9">The sequence shown here is derived from an EMBL/GenBank/DDBJ whole genome shotgun (WGS) entry which is preliminary data.</text>
</comment>
<feature type="domain" description="DUF4982" evidence="7">
    <location>
        <begin position="664"/>
        <end position="720"/>
    </location>
</feature>
<name>A0A5B2TQE8_9FLAO</name>
<dbReference type="SUPFAM" id="SSF49785">
    <property type="entry name" value="Galactose-binding domain-like"/>
    <property type="match status" value="1"/>
</dbReference>
<dbReference type="Pfam" id="PF18565">
    <property type="entry name" value="Glyco_hydro2_C5"/>
    <property type="match status" value="1"/>
</dbReference>
<dbReference type="Gene3D" id="2.60.40.10">
    <property type="entry name" value="Immunoglobulins"/>
    <property type="match status" value="3"/>
</dbReference>
<keyword evidence="3" id="KW-0326">Glycosidase</keyword>
<sequence>MRIYKFLGLLSLMVFMISCGEKKEFDSNGRNLLFNDGWRFLRDSVPLGEQVDFDDSLWMAIDLPHDFSIMDLPGGDTENQIGPFSRNAVGGGNGNAHTIGGTGWYRKSFTVDESDRTKTFIIKFDGVYMESEVWVNGKQVGKHVNGYTPFWYDITAFLNPVGAPNIIAVKTDNPGENTRWYSGSGIYRNVHLIVTEPVHVAVWGTRITTPEITTDKASVKVETAIENEMENDSEVEVTVVIKNSDGSVANSVTQTISISANSAKTVMDTIEIQNPSLWDLETPYLYTAEVTLEVDGEISDVYTQTFGIRSIEFTAEKGFLLNGKPVLLKGGNMHHDNGYLGAAAIEAAERRKVELMKSNGYNAIRLAHNPFSESFLNACDELGMLVINEFTDMWEDYKNKQDYHLHFTEHWEQDMTDFIMRDRNHPSVIMWSIGNEIPKKNVEDGVRIAKELVAKVNELDNSRPTTEAIPNFLIHGGWKNSKEYFDVIDIAGYNYMEPAYTSDHELYPKRIIYASESFPKDAYDYWKAVENHPYVIGDFVWTAMDYFGEVELANATYKRPDEIDKRSFQSMDGIPEGTNPNLVYDMMAMMSPSKWPAYISWCGDLDIMGDKKPQGQYRDVLWDRSPLEVLVHEPIPDGMVEDLSPWGWPNEISSWNWKGYETKALQVRVFTKAEKVRLELNGKIIAEKTISEGDEYIAEFKVPYEPGELRVIALNNGNEVTSKILTTTSSATSIRLTSERKSVKAGSQDLAFVKIEVVDNQNQRILQEDFEITIQIDGVGELIGSGNGNPRDLASVNNTTLRTFHGKAQAIIRPGKSKGEITMKVSSKDLKSAVEKILVE</sequence>
<protein>
    <submittedName>
        <fullName evidence="9">DUF4982 domain-containing protein</fullName>
    </submittedName>
</protein>
<gene>
    <name evidence="9" type="ORF">F0361_16375</name>
</gene>
<dbReference type="PROSITE" id="PS51257">
    <property type="entry name" value="PROKAR_LIPOPROTEIN"/>
    <property type="match status" value="1"/>
</dbReference>
<feature type="domain" description="Glycosyl hydrolases family 2 sugar binding" evidence="6">
    <location>
        <begin position="93"/>
        <end position="193"/>
    </location>
</feature>
<dbReference type="EMBL" id="VUOE01000003">
    <property type="protein sequence ID" value="KAA2215770.1"/>
    <property type="molecule type" value="Genomic_DNA"/>
</dbReference>
<proteinExistence type="inferred from homology"/>
<dbReference type="InterPro" id="IPR036156">
    <property type="entry name" value="Beta-gal/glucu_dom_sf"/>
</dbReference>
<dbReference type="InterPro" id="IPR032311">
    <property type="entry name" value="DUF4982"/>
</dbReference>
<dbReference type="InterPro" id="IPR040605">
    <property type="entry name" value="Glyco_hydro2_dom5"/>
</dbReference>
<dbReference type="Gene3D" id="3.20.20.80">
    <property type="entry name" value="Glycosidases"/>
    <property type="match status" value="1"/>
</dbReference>
<comment type="similarity">
    <text evidence="1">Belongs to the glycosyl hydrolase 2 family.</text>
</comment>
<dbReference type="InterPro" id="IPR023232">
    <property type="entry name" value="Glyco_hydro_2_AS"/>
</dbReference>
<dbReference type="Pfam" id="PF02837">
    <property type="entry name" value="Glyco_hydro_2_N"/>
    <property type="match status" value="1"/>
</dbReference>
<dbReference type="InterPro" id="IPR006102">
    <property type="entry name" value="Ig-like_GH2"/>
</dbReference>
<dbReference type="GO" id="GO:0005975">
    <property type="term" value="P:carbohydrate metabolic process"/>
    <property type="evidence" value="ECO:0007669"/>
    <property type="project" value="InterPro"/>
</dbReference>
<dbReference type="Gene3D" id="2.60.120.260">
    <property type="entry name" value="Galactose-binding domain-like"/>
    <property type="match status" value="1"/>
</dbReference>
<dbReference type="PROSITE" id="PS00608">
    <property type="entry name" value="GLYCOSYL_HYDROL_F2_2"/>
    <property type="match status" value="1"/>
</dbReference>
<evidence type="ECO:0000259" key="5">
    <source>
        <dbReference type="Pfam" id="PF02836"/>
    </source>
</evidence>
<evidence type="ECO:0000259" key="7">
    <source>
        <dbReference type="Pfam" id="PF16355"/>
    </source>
</evidence>
<dbReference type="InterPro" id="IPR008979">
    <property type="entry name" value="Galactose-bd-like_sf"/>
</dbReference>
<dbReference type="Pfam" id="PF00703">
    <property type="entry name" value="Glyco_hydro_2"/>
    <property type="match status" value="1"/>
</dbReference>
<dbReference type="InterPro" id="IPR006101">
    <property type="entry name" value="Glyco_hydro_2"/>
</dbReference>
<evidence type="ECO:0000256" key="3">
    <source>
        <dbReference type="ARBA" id="ARBA00023295"/>
    </source>
</evidence>
<evidence type="ECO:0000259" key="6">
    <source>
        <dbReference type="Pfam" id="PF02837"/>
    </source>
</evidence>
<dbReference type="RefSeq" id="WP_154920411.1">
    <property type="nucleotide sequence ID" value="NZ_VUOE01000003.1"/>
</dbReference>
<dbReference type="InterPro" id="IPR017853">
    <property type="entry name" value="GH"/>
</dbReference>
<evidence type="ECO:0000259" key="4">
    <source>
        <dbReference type="Pfam" id="PF00703"/>
    </source>
</evidence>
<feature type="domain" description="Glycoside hydrolase family 2" evidence="8">
    <location>
        <begin position="734"/>
        <end position="833"/>
    </location>
</feature>
<dbReference type="AlphaFoldDB" id="A0A5B2TQE8"/>
<keyword evidence="2" id="KW-0378">Hydrolase</keyword>
<accession>A0A5B2TQE8</accession>
<reference evidence="9 10" key="1">
    <citation type="submission" date="2019-09" db="EMBL/GenBank/DDBJ databases">
        <authorList>
            <person name="Khan S.A."/>
            <person name="Jeon C.O."/>
            <person name="Chun B.H."/>
            <person name="Jeong S.E."/>
        </authorList>
    </citation>
    <scope>NUCLEOTIDE SEQUENCE [LARGE SCALE GENOMIC DNA]</scope>
    <source>
        <strain evidence="9 10">KCTC 42508</strain>
    </source>
</reference>
<dbReference type="GO" id="GO:0004553">
    <property type="term" value="F:hydrolase activity, hydrolyzing O-glycosyl compounds"/>
    <property type="evidence" value="ECO:0007669"/>
    <property type="project" value="InterPro"/>
</dbReference>
<dbReference type="PANTHER" id="PTHR42732:SF1">
    <property type="entry name" value="BETA-MANNOSIDASE"/>
    <property type="match status" value="1"/>
</dbReference>